<dbReference type="InterPro" id="IPR039048">
    <property type="entry name" value="Trub2"/>
</dbReference>
<dbReference type="GO" id="GO:0003723">
    <property type="term" value="F:RNA binding"/>
    <property type="evidence" value="ECO:0007669"/>
    <property type="project" value="InterPro"/>
</dbReference>
<evidence type="ECO:0000313" key="3">
    <source>
        <dbReference type="Ensembl" id="ENSSFOP00015049598.1"/>
    </source>
</evidence>
<dbReference type="InterPro" id="IPR020103">
    <property type="entry name" value="PsdUridine_synth_cat_dom_sf"/>
</dbReference>
<keyword evidence="4" id="KW-1185">Reference proteome</keyword>
<dbReference type="GO" id="GO:0001522">
    <property type="term" value="P:pseudouridine synthesis"/>
    <property type="evidence" value="ECO:0007669"/>
    <property type="project" value="InterPro"/>
</dbReference>
<dbReference type="Ensembl" id="ENSSFOT00015043175.1">
    <property type="protein sequence ID" value="ENSSFOP00015049598.1"/>
    <property type="gene ID" value="ENSSFOG00015026963.1"/>
</dbReference>
<reference evidence="3 4" key="1">
    <citation type="submission" date="2019-04" db="EMBL/GenBank/DDBJ databases">
        <authorList>
            <consortium name="Wellcome Sanger Institute Data Sharing"/>
        </authorList>
    </citation>
    <scope>NUCLEOTIDE SEQUENCE [LARGE SCALE GENOMIC DNA]</scope>
</reference>
<dbReference type="GO" id="GO:0006396">
    <property type="term" value="P:RNA processing"/>
    <property type="evidence" value="ECO:0007669"/>
    <property type="project" value="InterPro"/>
</dbReference>
<accession>A0A8C9TAQ1</accession>
<evidence type="ECO:0000259" key="2">
    <source>
        <dbReference type="Pfam" id="PF01509"/>
    </source>
</evidence>
<dbReference type="Proteomes" id="UP000694397">
    <property type="component" value="Chromosome 21"/>
</dbReference>
<proteinExistence type="inferred from homology"/>
<dbReference type="GO" id="GO:0009982">
    <property type="term" value="F:pseudouridine synthase activity"/>
    <property type="evidence" value="ECO:0007669"/>
    <property type="project" value="InterPro"/>
</dbReference>
<name>A0A8C9TAQ1_SCLFO</name>
<gene>
    <name evidence="3" type="primary">TRUB2</name>
    <name evidence="3" type="synonym">trub2</name>
</gene>
<dbReference type="PANTHER" id="PTHR13195:SF0">
    <property type="entry name" value="PSEUDOURIDYLATE SYNTHASE TRUB2, MITOCHONDRIAL"/>
    <property type="match status" value="1"/>
</dbReference>
<evidence type="ECO:0000313" key="4">
    <source>
        <dbReference type="Proteomes" id="UP000694397"/>
    </source>
</evidence>
<dbReference type="AlphaFoldDB" id="A0A8C9TAQ1"/>
<dbReference type="CDD" id="cd02868">
    <property type="entry name" value="PseudoU_synth_hTruB2_like"/>
    <property type="match status" value="1"/>
</dbReference>
<reference evidence="3" key="2">
    <citation type="submission" date="2025-08" db="UniProtKB">
        <authorList>
            <consortium name="Ensembl"/>
        </authorList>
    </citation>
    <scope>IDENTIFICATION</scope>
</reference>
<reference evidence="3" key="3">
    <citation type="submission" date="2025-09" db="UniProtKB">
        <authorList>
            <consortium name="Ensembl"/>
        </authorList>
    </citation>
    <scope>IDENTIFICATION</scope>
</reference>
<protein>
    <submittedName>
        <fullName evidence="3">TruB pseudouridine (psi) synthase family member 2</fullName>
    </submittedName>
</protein>
<dbReference type="Gene3D" id="3.30.2350.10">
    <property type="entry name" value="Pseudouridine synthase"/>
    <property type="match status" value="1"/>
</dbReference>
<dbReference type="PANTHER" id="PTHR13195">
    <property type="entry name" value="PSEUDOURIDINE SYNTHASE-RELATED"/>
    <property type="match status" value="1"/>
</dbReference>
<dbReference type="Pfam" id="PF01509">
    <property type="entry name" value="TruB_N"/>
    <property type="match status" value="1"/>
</dbReference>
<feature type="domain" description="Pseudouridine synthase II N-terminal" evidence="2">
    <location>
        <begin position="87"/>
        <end position="232"/>
    </location>
</feature>
<evidence type="ECO:0000256" key="1">
    <source>
        <dbReference type="ARBA" id="ARBA00008999"/>
    </source>
</evidence>
<comment type="similarity">
    <text evidence="1">Belongs to the pseudouridine synthase TruB family.</text>
</comment>
<sequence>MGRPAARLYRALEGLFAVYKPPGVHWKLVRDTVETNLLRGLNGAPRPAPRSQVKFLPEPCRDNRVTLEASVLPVLADHPLVAGPQFQKLRVGVGHRLDVFSSGILVLGVGQGNVRLTEMYNSHNTRDYTLEGEFGRATDDFSCHGRVIERTTYGHVTKDKLESVLAMIQGVNQKALLTYSNVDMRSQEAYELAAKGSLRPQSKSPPIITGLRCLKFAPPHFTLEVHCVNETQKYLRRLVHEIGLELRSSAVCTGVRRERDGPFKLQHALTRQHWTLPDITQAVHCSWATWTGGEVNTVQLKKKSSTFKTQTVLARCGTKRWTLDMK</sequence>
<organism evidence="3 4">
    <name type="scientific">Scleropages formosus</name>
    <name type="common">Asian bonytongue</name>
    <name type="synonym">Osteoglossum formosum</name>
    <dbReference type="NCBI Taxonomy" id="113540"/>
    <lineage>
        <taxon>Eukaryota</taxon>
        <taxon>Metazoa</taxon>
        <taxon>Chordata</taxon>
        <taxon>Craniata</taxon>
        <taxon>Vertebrata</taxon>
        <taxon>Euteleostomi</taxon>
        <taxon>Actinopterygii</taxon>
        <taxon>Neopterygii</taxon>
        <taxon>Teleostei</taxon>
        <taxon>Osteoglossocephala</taxon>
        <taxon>Osteoglossomorpha</taxon>
        <taxon>Osteoglossiformes</taxon>
        <taxon>Osteoglossidae</taxon>
        <taxon>Scleropages</taxon>
    </lineage>
</organism>
<dbReference type="InterPro" id="IPR002501">
    <property type="entry name" value="PsdUridine_synth_N"/>
</dbReference>
<dbReference type="OrthoDB" id="9995526at2759"/>
<dbReference type="GeneTree" id="ENSGT00940000156773"/>
<dbReference type="SUPFAM" id="SSF55120">
    <property type="entry name" value="Pseudouridine synthase"/>
    <property type="match status" value="1"/>
</dbReference>